<keyword evidence="3" id="KW-1185">Reference proteome</keyword>
<organism evidence="2 3">
    <name type="scientific">Calocera viscosa (strain TUFC12733)</name>
    <dbReference type="NCBI Taxonomy" id="1330018"/>
    <lineage>
        <taxon>Eukaryota</taxon>
        <taxon>Fungi</taxon>
        <taxon>Dikarya</taxon>
        <taxon>Basidiomycota</taxon>
        <taxon>Agaricomycotina</taxon>
        <taxon>Dacrymycetes</taxon>
        <taxon>Dacrymycetales</taxon>
        <taxon>Dacrymycetaceae</taxon>
        <taxon>Calocera</taxon>
    </lineage>
</organism>
<evidence type="ECO:0000313" key="3">
    <source>
        <dbReference type="Proteomes" id="UP000076738"/>
    </source>
</evidence>
<name>A0A167LRT1_CALVF</name>
<proteinExistence type="predicted"/>
<accession>A0A167LRT1</accession>
<feature type="compositionally biased region" description="Low complexity" evidence="1">
    <location>
        <begin position="174"/>
        <end position="191"/>
    </location>
</feature>
<dbReference type="Proteomes" id="UP000076738">
    <property type="component" value="Unassembled WGS sequence"/>
</dbReference>
<evidence type="ECO:0000313" key="2">
    <source>
        <dbReference type="EMBL" id="KZO95964.1"/>
    </source>
</evidence>
<feature type="region of interest" description="Disordered" evidence="1">
    <location>
        <begin position="215"/>
        <end position="351"/>
    </location>
</feature>
<dbReference type="AlphaFoldDB" id="A0A167LRT1"/>
<protein>
    <submittedName>
        <fullName evidence="2">Uncharacterized protein</fullName>
    </submittedName>
</protein>
<sequence length="382" mass="41835">MGVRSGYEAERENKRFGDGLEDFFNDAKRRRYASAHDSNTGNMYDQAMAARLNELSPGFLQSHGQQGQQMGNFTQAMSTAVTSDNDLAQINGALLQLHKAISGSTGFDSHDLSHSNDALLSDQELAALGLAGMPGINVNNYNDSNPNGYTVHSQYAMPAPAHQSVQRYAQQTMQHQPHPAVSPSHHSPHQQYGFSSYPQLVPQLDVGGMSSVRTQRIPRLKEAPMSPSAMDVELTRERSRSSSPPIRHSRRVYEDPDLKLPAISSSTSPDISRPSTSGGVRSPPRTSLPPISSLNITESEKRALPTRLYPRLPPLSSILSPTSPSSPSPISTPTQAPYARGGGGSYRPSTERIRHAKLVKDLLIMVNREWQQRERGDVEMSS</sequence>
<dbReference type="OrthoDB" id="10471952at2759"/>
<evidence type="ECO:0000256" key="1">
    <source>
        <dbReference type="SAM" id="MobiDB-lite"/>
    </source>
</evidence>
<reference evidence="2 3" key="1">
    <citation type="journal article" date="2016" name="Mol. Biol. Evol.">
        <title>Comparative Genomics of Early-Diverging Mushroom-Forming Fungi Provides Insights into the Origins of Lignocellulose Decay Capabilities.</title>
        <authorList>
            <person name="Nagy L.G."/>
            <person name="Riley R."/>
            <person name="Tritt A."/>
            <person name="Adam C."/>
            <person name="Daum C."/>
            <person name="Floudas D."/>
            <person name="Sun H."/>
            <person name="Yadav J.S."/>
            <person name="Pangilinan J."/>
            <person name="Larsson K.H."/>
            <person name="Matsuura K."/>
            <person name="Barry K."/>
            <person name="Labutti K."/>
            <person name="Kuo R."/>
            <person name="Ohm R.A."/>
            <person name="Bhattacharya S.S."/>
            <person name="Shirouzu T."/>
            <person name="Yoshinaga Y."/>
            <person name="Martin F.M."/>
            <person name="Grigoriev I.V."/>
            <person name="Hibbett D.S."/>
        </authorList>
    </citation>
    <scope>NUCLEOTIDE SEQUENCE [LARGE SCALE GENOMIC DNA]</scope>
    <source>
        <strain evidence="2 3">TUFC12733</strain>
    </source>
</reference>
<feature type="region of interest" description="Disordered" evidence="1">
    <location>
        <begin position="169"/>
        <end position="195"/>
    </location>
</feature>
<feature type="compositionally biased region" description="Low complexity" evidence="1">
    <location>
        <begin position="305"/>
        <end position="334"/>
    </location>
</feature>
<dbReference type="STRING" id="1330018.A0A167LRT1"/>
<dbReference type="EMBL" id="KV417286">
    <property type="protein sequence ID" value="KZO95964.1"/>
    <property type="molecule type" value="Genomic_DNA"/>
</dbReference>
<gene>
    <name evidence="2" type="ORF">CALVIDRAFT_144336</name>
</gene>
<feature type="compositionally biased region" description="Low complexity" evidence="1">
    <location>
        <begin position="263"/>
        <end position="277"/>
    </location>
</feature>